<dbReference type="Proteomes" id="UP000011087">
    <property type="component" value="Unassembled WGS sequence"/>
</dbReference>
<keyword evidence="3" id="KW-1185">Reference proteome</keyword>
<sequence>MWKMEGSELELKEVHRMLMTDKVPLMPSLLHAFQARLRSCANCRLTPCHEQVAGYKCPKSWNKARSRKKERLQKFVATKAFRDFQEVFSSFVQEVVVPCVGDREGVMYQFPPTFRVQVPSDKPVGIPHKDADYPSHVDTEINFWVPVTKVWGANSLHTESAPGLGDFHPFELEFGQFVRFWGNQCHHYTVMLRNLPMRVEVGRKRVAIRKDER</sequence>
<reference evidence="3" key="2">
    <citation type="submission" date="2012-11" db="EMBL/GenBank/DDBJ databases">
        <authorList>
            <person name="Kuo A."/>
            <person name="Curtis B.A."/>
            <person name="Tanifuji G."/>
            <person name="Burki F."/>
            <person name="Gruber A."/>
            <person name="Irimia M."/>
            <person name="Maruyama S."/>
            <person name="Arias M.C."/>
            <person name="Ball S.G."/>
            <person name="Gile G.H."/>
            <person name="Hirakawa Y."/>
            <person name="Hopkins J.F."/>
            <person name="Rensing S.A."/>
            <person name="Schmutz J."/>
            <person name="Symeonidi A."/>
            <person name="Elias M."/>
            <person name="Eveleigh R.J."/>
            <person name="Herman E.K."/>
            <person name="Klute M.J."/>
            <person name="Nakayama T."/>
            <person name="Obornik M."/>
            <person name="Reyes-Prieto A."/>
            <person name="Armbrust E.V."/>
            <person name="Aves S.J."/>
            <person name="Beiko R.G."/>
            <person name="Coutinho P."/>
            <person name="Dacks J.B."/>
            <person name="Durnford D.G."/>
            <person name="Fast N.M."/>
            <person name="Green B.R."/>
            <person name="Grisdale C."/>
            <person name="Hempe F."/>
            <person name="Henrissat B."/>
            <person name="Hoppner M.P."/>
            <person name="Ishida K.-I."/>
            <person name="Kim E."/>
            <person name="Koreny L."/>
            <person name="Kroth P.G."/>
            <person name="Liu Y."/>
            <person name="Malik S.-B."/>
            <person name="Maier U.G."/>
            <person name="McRose D."/>
            <person name="Mock T."/>
            <person name="Neilson J.A."/>
            <person name="Onodera N.T."/>
            <person name="Poole A.M."/>
            <person name="Pritham E.J."/>
            <person name="Richards T.A."/>
            <person name="Rocap G."/>
            <person name="Roy S.W."/>
            <person name="Sarai C."/>
            <person name="Schaack S."/>
            <person name="Shirato S."/>
            <person name="Slamovits C.H."/>
            <person name="Spencer D.F."/>
            <person name="Suzuki S."/>
            <person name="Worden A.Z."/>
            <person name="Zauner S."/>
            <person name="Barry K."/>
            <person name="Bell C."/>
            <person name="Bharti A.K."/>
            <person name="Crow J.A."/>
            <person name="Grimwood J."/>
            <person name="Kramer R."/>
            <person name="Lindquist E."/>
            <person name="Lucas S."/>
            <person name="Salamov A."/>
            <person name="McFadden G.I."/>
            <person name="Lane C.E."/>
            <person name="Keeling P.J."/>
            <person name="Gray M.W."/>
            <person name="Grigoriev I.V."/>
            <person name="Archibald J.M."/>
        </authorList>
    </citation>
    <scope>NUCLEOTIDE SEQUENCE</scope>
    <source>
        <strain evidence="3">CCMP2712</strain>
    </source>
</reference>
<reference evidence="2" key="3">
    <citation type="submission" date="2016-03" db="UniProtKB">
        <authorList>
            <consortium name="EnsemblProtists"/>
        </authorList>
    </citation>
    <scope>IDENTIFICATION</scope>
</reference>
<accession>L1JF23</accession>
<dbReference type="AlphaFoldDB" id="L1JF23"/>
<organism evidence="1">
    <name type="scientific">Guillardia theta (strain CCMP2712)</name>
    <name type="common">Cryptophyte</name>
    <dbReference type="NCBI Taxonomy" id="905079"/>
    <lineage>
        <taxon>Eukaryota</taxon>
        <taxon>Cryptophyceae</taxon>
        <taxon>Pyrenomonadales</taxon>
        <taxon>Geminigeraceae</taxon>
        <taxon>Guillardia</taxon>
    </lineage>
</organism>
<dbReference type="RefSeq" id="XP_005834081.1">
    <property type="nucleotide sequence ID" value="XM_005834024.1"/>
</dbReference>
<proteinExistence type="predicted"/>
<dbReference type="EMBL" id="JH992991">
    <property type="protein sequence ID" value="EKX47101.1"/>
    <property type="molecule type" value="Genomic_DNA"/>
</dbReference>
<evidence type="ECO:0000313" key="2">
    <source>
        <dbReference type="EnsemblProtists" id="EKX47101"/>
    </source>
</evidence>
<name>L1JF23_GUITC</name>
<evidence type="ECO:0000313" key="1">
    <source>
        <dbReference type="EMBL" id="EKX47101.1"/>
    </source>
</evidence>
<dbReference type="eggNOG" id="ENOG502S6VU">
    <property type="taxonomic scope" value="Eukaryota"/>
</dbReference>
<reference evidence="1 3" key="1">
    <citation type="journal article" date="2012" name="Nature">
        <title>Algal genomes reveal evolutionary mosaicism and the fate of nucleomorphs.</title>
        <authorList>
            <consortium name="DOE Joint Genome Institute"/>
            <person name="Curtis B.A."/>
            <person name="Tanifuji G."/>
            <person name="Burki F."/>
            <person name="Gruber A."/>
            <person name="Irimia M."/>
            <person name="Maruyama S."/>
            <person name="Arias M.C."/>
            <person name="Ball S.G."/>
            <person name="Gile G.H."/>
            <person name="Hirakawa Y."/>
            <person name="Hopkins J.F."/>
            <person name="Kuo A."/>
            <person name="Rensing S.A."/>
            <person name="Schmutz J."/>
            <person name="Symeonidi A."/>
            <person name="Elias M."/>
            <person name="Eveleigh R.J."/>
            <person name="Herman E.K."/>
            <person name="Klute M.J."/>
            <person name="Nakayama T."/>
            <person name="Obornik M."/>
            <person name="Reyes-Prieto A."/>
            <person name="Armbrust E.V."/>
            <person name="Aves S.J."/>
            <person name="Beiko R.G."/>
            <person name="Coutinho P."/>
            <person name="Dacks J.B."/>
            <person name="Durnford D.G."/>
            <person name="Fast N.M."/>
            <person name="Green B.R."/>
            <person name="Grisdale C.J."/>
            <person name="Hempel F."/>
            <person name="Henrissat B."/>
            <person name="Hoppner M.P."/>
            <person name="Ishida K."/>
            <person name="Kim E."/>
            <person name="Koreny L."/>
            <person name="Kroth P.G."/>
            <person name="Liu Y."/>
            <person name="Malik S.B."/>
            <person name="Maier U.G."/>
            <person name="McRose D."/>
            <person name="Mock T."/>
            <person name="Neilson J.A."/>
            <person name="Onodera N.T."/>
            <person name="Poole A.M."/>
            <person name="Pritham E.J."/>
            <person name="Richards T.A."/>
            <person name="Rocap G."/>
            <person name="Roy S.W."/>
            <person name="Sarai C."/>
            <person name="Schaack S."/>
            <person name="Shirato S."/>
            <person name="Slamovits C.H."/>
            <person name="Spencer D.F."/>
            <person name="Suzuki S."/>
            <person name="Worden A.Z."/>
            <person name="Zauner S."/>
            <person name="Barry K."/>
            <person name="Bell C."/>
            <person name="Bharti A.K."/>
            <person name="Crow J.A."/>
            <person name="Grimwood J."/>
            <person name="Kramer R."/>
            <person name="Lindquist E."/>
            <person name="Lucas S."/>
            <person name="Salamov A."/>
            <person name="McFadden G.I."/>
            <person name="Lane C.E."/>
            <person name="Keeling P.J."/>
            <person name="Gray M.W."/>
            <person name="Grigoriev I.V."/>
            <person name="Archibald J.M."/>
        </authorList>
    </citation>
    <scope>NUCLEOTIDE SEQUENCE</scope>
    <source>
        <strain evidence="1 3">CCMP2712</strain>
    </source>
</reference>
<protein>
    <submittedName>
        <fullName evidence="1 2">Uncharacterized protein</fullName>
    </submittedName>
</protein>
<dbReference type="KEGG" id="gtt:GUITHDRAFT_137708"/>
<evidence type="ECO:0000313" key="3">
    <source>
        <dbReference type="Proteomes" id="UP000011087"/>
    </source>
</evidence>
<dbReference type="GeneID" id="17303737"/>
<gene>
    <name evidence="1" type="ORF">GUITHDRAFT_137708</name>
</gene>
<dbReference type="OrthoDB" id="10260017at2759"/>
<dbReference type="EnsemblProtists" id="EKX47101">
    <property type="protein sequence ID" value="EKX47101"/>
    <property type="gene ID" value="GUITHDRAFT_137708"/>
</dbReference>
<dbReference type="HOGENOM" id="CLU_1296518_0_0_1"/>
<dbReference type="PaxDb" id="55529-EKX47101"/>